<dbReference type="EMBL" id="BSYR01000031">
    <property type="protein sequence ID" value="GMI98386.1"/>
    <property type="molecule type" value="Genomic_DNA"/>
</dbReference>
<dbReference type="Pfam" id="PF23559">
    <property type="entry name" value="WHD_DRP"/>
    <property type="match status" value="1"/>
</dbReference>
<keyword evidence="4" id="KW-1185">Reference proteome</keyword>
<feature type="domain" description="Disease resistance protein winged helix" evidence="2">
    <location>
        <begin position="6"/>
        <end position="46"/>
    </location>
</feature>
<sequence length="179" mass="20323">MNDAFVIGQECFDDLAMCSFFQDFQKDESNNSIMKCKMHDIVHDFAQFLTKNECFMLEMEVVRHSTKTESYKGNYFRHLVVVLEKESPFPSRIYNVHKLRRLFIKSYNKNSSTGGAFPKLSNGSDGNKAFTLANLSNLSYPRGDLKIRGLENAADVTEARKAKLGLILNFDLSTGLLGE</sequence>
<gene>
    <name evidence="3" type="ORF">HRI_003507900</name>
</gene>
<keyword evidence="1" id="KW-0677">Repeat</keyword>
<evidence type="ECO:0000313" key="3">
    <source>
        <dbReference type="EMBL" id="GMI98386.1"/>
    </source>
</evidence>
<dbReference type="AlphaFoldDB" id="A0A9W7IMG7"/>
<evidence type="ECO:0000256" key="1">
    <source>
        <dbReference type="ARBA" id="ARBA00022737"/>
    </source>
</evidence>
<name>A0A9W7IMG7_HIBTR</name>
<accession>A0A9W7IMG7</accession>
<reference evidence="3" key="1">
    <citation type="submission" date="2023-05" db="EMBL/GenBank/DDBJ databases">
        <title>Genome and transcriptome analyses reveal genes involved in the formation of fine ridges on petal epidermal cells in Hibiscus trionum.</title>
        <authorList>
            <person name="Koshimizu S."/>
            <person name="Masuda S."/>
            <person name="Ishii T."/>
            <person name="Shirasu K."/>
            <person name="Hoshino A."/>
            <person name="Arita M."/>
        </authorList>
    </citation>
    <scope>NUCLEOTIDE SEQUENCE</scope>
    <source>
        <strain evidence="3">Hamamatsu line</strain>
    </source>
</reference>
<comment type="caution">
    <text evidence="3">The sequence shown here is derived from an EMBL/GenBank/DDBJ whole genome shotgun (WGS) entry which is preliminary data.</text>
</comment>
<proteinExistence type="predicted"/>
<dbReference type="Proteomes" id="UP001165190">
    <property type="component" value="Unassembled WGS sequence"/>
</dbReference>
<dbReference type="InterPro" id="IPR058922">
    <property type="entry name" value="WHD_DRP"/>
</dbReference>
<evidence type="ECO:0000313" key="4">
    <source>
        <dbReference type="Proteomes" id="UP001165190"/>
    </source>
</evidence>
<protein>
    <recommendedName>
        <fullName evidence="2">Disease resistance protein winged helix domain-containing protein</fullName>
    </recommendedName>
</protein>
<organism evidence="3 4">
    <name type="scientific">Hibiscus trionum</name>
    <name type="common">Flower of an hour</name>
    <dbReference type="NCBI Taxonomy" id="183268"/>
    <lineage>
        <taxon>Eukaryota</taxon>
        <taxon>Viridiplantae</taxon>
        <taxon>Streptophyta</taxon>
        <taxon>Embryophyta</taxon>
        <taxon>Tracheophyta</taxon>
        <taxon>Spermatophyta</taxon>
        <taxon>Magnoliopsida</taxon>
        <taxon>eudicotyledons</taxon>
        <taxon>Gunneridae</taxon>
        <taxon>Pentapetalae</taxon>
        <taxon>rosids</taxon>
        <taxon>malvids</taxon>
        <taxon>Malvales</taxon>
        <taxon>Malvaceae</taxon>
        <taxon>Malvoideae</taxon>
        <taxon>Hibiscus</taxon>
    </lineage>
</organism>
<dbReference type="OrthoDB" id="5279713at2759"/>
<evidence type="ECO:0000259" key="2">
    <source>
        <dbReference type="Pfam" id="PF23559"/>
    </source>
</evidence>